<keyword evidence="11" id="KW-1185">Reference proteome</keyword>
<protein>
    <recommendedName>
        <fullName evidence="8">Carboxylic ester hydrolase</fullName>
        <ecNumber evidence="8">3.1.1.-</ecNumber>
    </recommendedName>
</protein>
<feature type="chain" id="PRO_5014489663" description="Carboxylic ester hydrolase" evidence="8">
    <location>
        <begin position="20"/>
        <end position="585"/>
    </location>
</feature>
<dbReference type="VEuPathDB" id="FungiDB:jhhlp_006648"/>
<dbReference type="Proteomes" id="UP000233524">
    <property type="component" value="Unassembled WGS sequence"/>
</dbReference>
<keyword evidence="2" id="KW-0719">Serine esterase</keyword>
<dbReference type="InterPro" id="IPR011118">
    <property type="entry name" value="Tannase/feruloyl_esterase"/>
</dbReference>
<dbReference type="EMBL" id="NLAX01000701">
    <property type="protein sequence ID" value="PKS08036.1"/>
    <property type="molecule type" value="Genomic_DNA"/>
</dbReference>
<name>A0A2N3N6I7_9PEZI</name>
<sequence length="585" mass="63531">MALPSTLMLVSLAIQAASALDVNTRCKSSIFEPLLDANATIETVDIVSTGDEYGEGAVNLGYPINPTNLPELCAVIVKVESSSNSSFRFGLFLPTEWNSRVLTVGNGGFAGGINWLDMGPGSHHGFATVSTDTGHNSITTDLSWALDNEEARIDWGWRAIHGSVTQAKKLVAAYYEEEADRSYYTGCSTGGRQGMRELQKFPDSFDGAMIGAPAWNPPVLNSYVTQVGIFNLPVDDPRHIKVDLLEVIAAEAVKQCDGVDGVEDGIISEPGDCKVDLSALSCDRQGIDQEKCLTDAQIDTANKVYGDFYSPSGEFVWTGYNPGSEVQWNTVIGADEPTPFGTGFQRYFVYNDPNWSWENDFNFTVFEDTVKLNPGESRADKYDLSDFKALGGKIVLYHGMADGLVPERSSSLYYDRVSSAMGGHPTDFFRYFPVPGMLHCGLTVVDAPWHFAGVPHASVMGLDSWSVPGFRDSQHDLLLALVDWVEKDVPVDSIIATTWTTQNNASTGVLRQRPICPFPQKSVYDGRGDMDDASSWECKLDEQVNGGEDDEGDNPTTVSGSARLGLPLGIVVGIAAALCVPVLWM</sequence>
<keyword evidence="9" id="KW-1133">Transmembrane helix</keyword>
<organism evidence="10 11">
    <name type="scientific">Lomentospora prolificans</name>
    <dbReference type="NCBI Taxonomy" id="41688"/>
    <lineage>
        <taxon>Eukaryota</taxon>
        <taxon>Fungi</taxon>
        <taxon>Dikarya</taxon>
        <taxon>Ascomycota</taxon>
        <taxon>Pezizomycotina</taxon>
        <taxon>Sordariomycetes</taxon>
        <taxon>Hypocreomycetidae</taxon>
        <taxon>Microascales</taxon>
        <taxon>Microascaceae</taxon>
        <taxon>Lomentospora</taxon>
    </lineage>
</organism>
<dbReference type="InterPro" id="IPR029058">
    <property type="entry name" value="AB_hydrolase_fold"/>
</dbReference>
<gene>
    <name evidence="10" type="ORF">jhhlp_006648</name>
</gene>
<evidence type="ECO:0000256" key="1">
    <source>
        <dbReference type="ARBA" id="ARBA00006249"/>
    </source>
</evidence>
<dbReference type="OrthoDB" id="3039123at2759"/>
<dbReference type="AlphaFoldDB" id="A0A2N3N6I7"/>
<dbReference type="GO" id="GO:0046872">
    <property type="term" value="F:metal ion binding"/>
    <property type="evidence" value="ECO:0007669"/>
    <property type="project" value="UniProtKB-KW"/>
</dbReference>
<keyword evidence="5 8" id="KW-0378">Hydrolase</keyword>
<comment type="similarity">
    <text evidence="1 8">Belongs to the tannase family.</text>
</comment>
<feature type="signal peptide" evidence="8">
    <location>
        <begin position="1"/>
        <end position="19"/>
    </location>
</feature>
<evidence type="ECO:0000256" key="8">
    <source>
        <dbReference type="RuleBase" id="RU361238"/>
    </source>
</evidence>
<dbReference type="PANTHER" id="PTHR33938:SF2">
    <property type="entry name" value="CARBOXYLIC ESTER HYDROLASE"/>
    <property type="match status" value="1"/>
</dbReference>
<evidence type="ECO:0000256" key="4">
    <source>
        <dbReference type="ARBA" id="ARBA00022729"/>
    </source>
</evidence>
<evidence type="ECO:0000313" key="11">
    <source>
        <dbReference type="Proteomes" id="UP000233524"/>
    </source>
</evidence>
<dbReference type="PANTHER" id="PTHR33938">
    <property type="entry name" value="FERULOYL ESTERASE B-RELATED"/>
    <property type="match status" value="1"/>
</dbReference>
<reference evidence="10 11" key="1">
    <citation type="journal article" date="2017" name="G3 (Bethesda)">
        <title>First Draft Genome Sequence of the Pathogenic Fungus Lomentospora prolificans (Formerly Scedosporium prolificans).</title>
        <authorList>
            <person name="Luo R."/>
            <person name="Zimin A."/>
            <person name="Workman R."/>
            <person name="Fan Y."/>
            <person name="Pertea G."/>
            <person name="Grossman N."/>
            <person name="Wear M.P."/>
            <person name="Jia B."/>
            <person name="Miller H."/>
            <person name="Casadevall A."/>
            <person name="Timp W."/>
            <person name="Zhang S.X."/>
            <person name="Salzberg S.L."/>
        </authorList>
    </citation>
    <scope>NUCLEOTIDE SEQUENCE [LARGE SCALE GENOMIC DNA]</scope>
    <source>
        <strain evidence="10 11">JHH-5317</strain>
    </source>
</reference>
<keyword evidence="6" id="KW-0106">Calcium</keyword>
<evidence type="ECO:0000256" key="2">
    <source>
        <dbReference type="ARBA" id="ARBA00022487"/>
    </source>
</evidence>
<keyword evidence="3" id="KW-0479">Metal-binding</keyword>
<dbReference type="EC" id="3.1.1.-" evidence="8"/>
<dbReference type="GO" id="GO:0030600">
    <property type="term" value="F:feruloyl esterase activity"/>
    <property type="evidence" value="ECO:0007669"/>
    <property type="project" value="UniProtKB-ARBA"/>
</dbReference>
<dbReference type="Pfam" id="PF07519">
    <property type="entry name" value="Tannase"/>
    <property type="match status" value="1"/>
</dbReference>
<evidence type="ECO:0000256" key="6">
    <source>
        <dbReference type="ARBA" id="ARBA00022837"/>
    </source>
</evidence>
<keyword evidence="7" id="KW-1015">Disulfide bond</keyword>
<evidence type="ECO:0000313" key="10">
    <source>
        <dbReference type="EMBL" id="PKS08036.1"/>
    </source>
</evidence>
<comment type="caution">
    <text evidence="10">The sequence shown here is derived from an EMBL/GenBank/DDBJ whole genome shotgun (WGS) entry which is preliminary data.</text>
</comment>
<evidence type="ECO:0000256" key="3">
    <source>
        <dbReference type="ARBA" id="ARBA00022723"/>
    </source>
</evidence>
<accession>A0A2N3N6I7</accession>
<feature type="transmembrane region" description="Helical" evidence="9">
    <location>
        <begin position="564"/>
        <end position="584"/>
    </location>
</feature>
<evidence type="ECO:0000256" key="5">
    <source>
        <dbReference type="ARBA" id="ARBA00022801"/>
    </source>
</evidence>
<keyword evidence="4 8" id="KW-0732">Signal</keyword>
<dbReference type="SUPFAM" id="SSF53474">
    <property type="entry name" value="alpha/beta-Hydrolases"/>
    <property type="match status" value="1"/>
</dbReference>
<dbReference type="Gene3D" id="3.40.50.1820">
    <property type="entry name" value="alpha/beta hydrolase"/>
    <property type="match status" value="1"/>
</dbReference>
<evidence type="ECO:0000256" key="9">
    <source>
        <dbReference type="SAM" id="Phobius"/>
    </source>
</evidence>
<keyword evidence="9" id="KW-0812">Transmembrane</keyword>
<dbReference type="InParanoid" id="A0A2N3N6I7"/>
<proteinExistence type="inferred from homology"/>
<keyword evidence="9" id="KW-0472">Membrane</keyword>
<evidence type="ECO:0000256" key="7">
    <source>
        <dbReference type="ARBA" id="ARBA00023157"/>
    </source>
</evidence>